<keyword evidence="1" id="KW-1133">Transmembrane helix</keyword>
<dbReference type="EMBL" id="CP049075">
    <property type="protein sequence ID" value="QLI06137.1"/>
    <property type="molecule type" value="Genomic_DNA"/>
</dbReference>
<dbReference type="RefSeq" id="WP_179975214.1">
    <property type="nucleotide sequence ID" value="NZ_CP049075.1"/>
</dbReference>
<dbReference type="KEGG" id="cinf:CINF_1664"/>
<accession>A0A7H9CJ38</accession>
<protein>
    <submittedName>
        <fullName evidence="2">Putative membrane protein</fullName>
    </submittedName>
</protein>
<dbReference type="AlphaFoldDB" id="A0A7H9CJ38"/>
<evidence type="ECO:0000313" key="3">
    <source>
        <dbReference type="Proteomes" id="UP000509414"/>
    </source>
</evidence>
<name>A0A7H9CJ38_9BACT</name>
<gene>
    <name evidence="2" type="ORF">CINF_1664</name>
</gene>
<feature type="transmembrane region" description="Helical" evidence="1">
    <location>
        <begin position="82"/>
        <end position="99"/>
    </location>
</feature>
<organism evidence="2 3">
    <name type="scientific">Candidatus Campylobacter infans</name>
    <dbReference type="NCBI Taxonomy" id="2561898"/>
    <lineage>
        <taxon>Bacteria</taxon>
        <taxon>Pseudomonadati</taxon>
        <taxon>Campylobacterota</taxon>
        <taxon>Epsilonproteobacteria</taxon>
        <taxon>Campylobacterales</taxon>
        <taxon>Campylobacteraceae</taxon>
        <taxon>Campylobacter</taxon>
    </lineage>
</organism>
<proteinExistence type="predicted"/>
<keyword evidence="1" id="KW-0472">Membrane</keyword>
<evidence type="ECO:0000313" key="2">
    <source>
        <dbReference type="EMBL" id="QLI06137.1"/>
    </source>
</evidence>
<evidence type="ECO:0000256" key="1">
    <source>
        <dbReference type="SAM" id="Phobius"/>
    </source>
</evidence>
<reference evidence="2 3" key="1">
    <citation type="submission" date="2020-02" db="EMBL/GenBank/DDBJ databases">
        <title>Complete genome sequence of the novel Campylobacter species Candidatus Campylobacter infans.</title>
        <authorList>
            <person name="Duim B."/>
            <person name="Zomer A."/>
            <person name="van der Graaf L."/>
            <person name="Wagenaar J."/>
        </authorList>
    </citation>
    <scope>NUCLEOTIDE SEQUENCE [LARGE SCALE GENOMIC DNA]</scope>
    <source>
        <strain evidence="2 3">19S00001</strain>
    </source>
</reference>
<keyword evidence="3" id="KW-1185">Reference proteome</keyword>
<keyword evidence="1" id="KW-0812">Transmembrane</keyword>
<feature type="transmembrane region" description="Helical" evidence="1">
    <location>
        <begin position="51"/>
        <end position="70"/>
    </location>
</feature>
<feature type="transmembrane region" description="Helical" evidence="1">
    <location>
        <begin position="12"/>
        <end position="31"/>
    </location>
</feature>
<dbReference type="Proteomes" id="UP000509414">
    <property type="component" value="Chromosome"/>
</dbReference>
<sequence length="102" mass="10949">MQKLISFLRKAFFLVSFSPMFVFGASNNIFTKIQQQATEQITEAGVASAEVAKTVIITFGIIYIVVFLTGMAFKPEAISQNIKLLVGIGALIGIAYGIASAI</sequence>